<protein>
    <submittedName>
        <fullName evidence="1">Uncharacterized protein</fullName>
    </submittedName>
</protein>
<reference evidence="2" key="1">
    <citation type="submission" date="2011-12" db="EMBL/GenBank/DDBJ databases">
        <authorList>
            <consortium name="The Broad Institute Genome Sequencing Platform"/>
            <person name="Russ C."/>
            <person name="Tyler B."/>
            <person name="Panabieres F."/>
            <person name="Shan W."/>
            <person name="Tripathy S."/>
            <person name="Grunwald N."/>
            <person name="Machado M."/>
            <person name="Young S.K."/>
            <person name="Zeng Q."/>
            <person name="Gargeya S."/>
            <person name="Fitzgerald M."/>
            <person name="Haas B."/>
            <person name="Abouelleil A."/>
            <person name="Alvarado L."/>
            <person name="Arachchi H.M."/>
            <person name="Berlin A."/>
            <person name="Chapman S.B."/>
            <person name="Gearin G."/>
            <person name="Goldberg J."/>
            <person name="Griggs A."/>
            <person name="Gujja S."/>
            <person name="Hansen M."/>
            <person name="Heiman D."/>
            <person name="Howarth C."/>
            <person name="Larimer J."/>
            <person name="Lui A."/>
            <person name="MacDonald P.J.P."/>
            <person name="McCowen C."/>
            <person name="Montmayeur A."/>
            <person name="Murphy C."/>
            <person name="Neiman D."/>
            <person name="Pearson M."/>
            <person name="Priest M."/>
            <person name="Roberts A."/>
            <person name="Saif S."/>
            <person name="Shea T."/>
            <person name="Sisk P."/>
            <person name="Stolte C."/>
            <person name="Sykes S."/>
            <person name="Wortman J."/>
            <person name="Nusbaum C."/>
            <person name="Birren B."/>
        </authorList>
    </citation>
    <scope>NUCLEOTIDE SEQUENCE [LARGE SCALE GENOMIC DNA]</scope>
    <source>
        <strain evidence="2">INRA-310</strain>
    </source>
</reference>
<proteinExistence type="predicted"/>
<dbReference type="EMBL" id="KI669654">
    <property type="protein sequence ID" value="ETM99362.1"/>
    <property type="molecule type" value="Genomic_DNA"/>
</dbReference>
<evidence type="ECO:0000313" key="2">
    <source>
        <dbReference type="Proteomes" id="UP000018817"/>
    </source>
</evidence>
<organism evidence="1 2">
    <name type="scientific">Phytophthora nicotianae (strain INRA-310)</name>
    <name type="common">Phytophthora parasitica</name>
    <dbReference type="NCBI Taxonomy" id="761204"/>
    <lineage>
        <taxon>Eukaryota</taxon>
        <taxon>Sar</taxon>
        <taxon>Stramenopiles</taxon>
        <taxon>Oomycota</taxon>
        <taxon>Peronosporomycetes</taxon>
        <taxon>Peronosporales</taxon>
        <taxon>Peronosporaceae</taxon>
        <taxon>Phytophthora</taxon>
    </lineage>
</organism>
<sequence length="32" mass="3961">MRLERQDRDLSRDRPRVNLRKAYCHKLADNHP</sequence>
<gene>
    <name evidence="1" type="ORF">PPTG_24438</name>
</gene>
<evidence type="ECO:0000313" key="1">
    <source>
        <dbReference type="EMBL" id="ETM99362.1"/>
    </source>
</evidence>
<reference evidence="1 2" key="2">
    <citation type="submission" date="2013-11" db="EMBL/GenBank/DDBJ databases">
        <title>The Genome Sequence of Phytophthora parasitica INRA-310.</title>
        <authorList>
            <consortium name="The Broad Institute Genomics Platform"/>
            <person name="Russ C."/>
            <person name="Tyler B."/>
            <person name="Panabieres F."/>
            <person name="Shan W."/>
            <person name="Tripathy S."/>
            <person name="Grunwald N."/>
            <person name="Machado M."/>
            <person name="Johnson C.S."/>
            <person name="Arredondo F."/>
            <person name="Hong C."/>
            <person name="Coffey M."/>
            <person name="Young S.K."/>
            <person name="Zeng Q."/>
            <person name="Gargeya S."/>
            <person name="Fitzgerald M."/>
            <person name="Abouelleil A."/>
            <person name="Alvarado L."/>
            <person name="Chapman S.B."/>
            <person name="Gainer-Dewar J."/>
            <person name="Goldberg J."/>
            <person name="Griggs A."/>
            <person name="Gujja S."/>
            <person name="Hansen M."/>
            <person name="Howarth C."/>
            <person name="Imamovic A."/>
            <person name="Ireland A."/>
            <person name="Larimer J."/>
            <person name="McCowan C."/>
            <person name="Murphy C."/>
            <person name="Pearson M."/>
            <person name="Poon T.W."/>
            <person name="Priest M."/>
            <person name="Roberts A."/>
            <person name="Saif S."/>
            <person name="Shea T."/>
            <person name="Sykes S."/>
            <person name="Wortman J."/>
            <person name="Nusbaum C."/>
            <person name="Birren B."/>
        </authorList>
    </citation>
    <scope>NUCLEOTIDE SEQUENCE [LARGE SCALE GENOMIC DNA]</scope>
    <source>
        <strain evidence="1 2">INRA-310</strain>
    </source>
</reference>
<dbReference type="RefSeq" id="XP_008915403.1">
    <property type="nucleotide sequence ID" value="XM_008917155.1"/>
</dbReference>
<dbReference type="Proteomes" id="UP000018817">
    <property type="component" value="Unassembled WGS sequence"/>
</dbReference>
<dbReference type="VEuPathDB" id="FungiDB:PPTG_24438"/>
<dbReference type="AlphaFoldDB" id="W2PE82"/>
<dbReference type="GeneID" id="20193037"/>
<name>W2PE82_PHYN3</name>
<accession>W2PE82</accession>